<organism evidence="5 6">
    <name type="scientific">Romanomermis culicivorax</name>
    <name type="common">Nematode worm</name>
    <dbReference type="NCBI Taxonomy" id="13658"/>
    <lineage>
        <taxon>Eukaryota</taxon>
        <taxon>Metazoa</taxon>
        <taxon>Ecdysozoa</taxon>
        <taxon>Nematoda</taxon>
        <taxon>Enoplea</taxon>
        <taxon>Dorylaimia</taxon>
        <taxon>Mermithida</taxon>
        <taxon>Mermithoidea</taxon>
        <taxon>Mermithidae</taxon>
        <taxon>Romanomermis</taxon>
    </lineage>
</organism>
<evidence type="ECO:0000256" key="2">
    <source>
        <dbReference type="ARBA" id="ARBA00022741"/>
    </source>
</evidence>
<evidence type="ECO:0000313" key="5">
    <source>
        <dbReference type="Proteomes" id="UP000887565"/>
    </source>
</evidence>
<dbReference type="InterPro" id="IPR036890">
    <property type="entry name" value="HATPase_C_sf"/>
</dbReference>
<dbReference type="GO" id="GO:0051082">
    <property type="term" value="F:unfolded protein binding"/>
    <property type="evidence" value="ECO:0007669"/>
    <property type="project" value="InterPro"/>
</dbReference>
<dbReference type="Proteomes" id="UP000887565">
    <property type="component" value="Unplaced"/>
</dbReference>
<dbReference type="GO" id="GO:0016887">
    <property type="term" value="F:ATP hydrolysis activity"/>
    <property type="evidence" value="ECO:0007669"/>
    <property type="project" value="InterPro"/>
</dbReference>
<dbReference type="InterPro" id="IPR001404">
    <property type="entry name" value="Hsp90_fam"/>
</dbReference>
<protein>
    <submittedName>
        <fullName evidence="6">Heat shock protein 90</fullName>
    </submittedName>
</protein>
<dbReference type="SUPFAM" id="SSF55874">
    <property type="entry name" value="ATPase domain of HSP90 chaperone/DNA topoisomerase II/histidine kinase"/>
    <property type="match status" value="1"/>
</dbReference>
<proteinExistence type="inferred from homology"/>
<evidence type="ECO:0000256" key="1">
    <source>
        <dbReference type="ARBA" id="ARBA00008239"/>
    </source>
</evidence>
<keyword evidence="4" id="KW-0143">Chaperone</keyword>
<dbReference type="Gene3D" id="3.30.565.10">
    <property type="entry name" value="Histidine kinase-like ATPase, C-terminal domain"/>
    <property type="match status" value="1"/>
</dbReference>
<comment type="similarity">
    <text evidence="1">Belongs to the heat shock protein 90 family.</text>
</comment>
<dbReference type="GO" id="GO:0140662">
    <property type="term" value="F:ATP-dependent protein folding chaperone"/>
    <property type="evidence" value="ECO:0007669"/>
    <property type="project" value="InterPro"/>
</dbReference>
<name>A0A915KAL0_ROMCU</name>
<keyword evidence="2" id="KW-0547">Nucleotide-binding</keyword>
<evidence type="ECO:0000313" key="6">
    <source>
        <dbReference type="WBParaSite" id="nRc.2.0.1.t35151-RA"/>
    </source>
</evidence>
<evidence type="ECO:0000256" key="4">
    <source>
        <dbReference type="ARBA" id="ARBA00023186"/>
    </source>
</evidence>
<sequence>MDTIIGQFGVGFYSAFMVADKIDVFTKSNNRDQNSVGYHWTSDGVLKLSIFKNL</sequence>
<dbReference type="PANTHER" id="PTHR11528">
    <property type="entry name" value="HEAT SHOCK PROTEIN 90 FAMILY MEMBER"/>
    <property type="match status" value="1"/>
</dbReference>
<keyword evidence="3" id="KW-0067">ATP-binding</keyword>
<reference evidence="6" key="1">
    <citation type="submission" date="2022-11" db="UniProtKB">
        <authorList>
            <consortium name="WormBaseParasite"/>
        </authorList>
    </citation>
    <scope>IDENTIFICATION</scope>
</reference>
<keyword evidence="5" id="KW-1185">Reference proteome</keyword>
<evidence type="ECO:0000256" key="3">
    <source>
        <dbReference type="ARBA" id="ARBA00022840"/>
    </source>
</evidence>
<dbReference type="GO" id="GO:0005524">
    <property type="term" value="F:ATP binding"/>
    <property type="evidence" value="ECO:0007669"/>
    <property type="project" value="UniProtKB-KW"/>
</dbReference>
<dbReference type="WBParaSite" id="nRc.2.0.1.t35151-RA">
    <property type="protein sequence ID" value="nRc.2.0.1.t35151-RA"/>
    <property type="gene ID" value="nRc.2.0.1.g35151"/>
</dbReference>
<dbReference type="AlphaFoldDB" id="A0A915KAL0"/>
<accession>A0A915KAL0</accession>